<evidence type="ECO:0000313" key="4">
    <source>
        <dbReference type="Proteomes" id="UP000886520"/>
    </source>
</evidence>
<evidence type="ECO:0000256" key="2">
    <source>
        <dbReference type="SAM" id="Phobius"/>
    </source>
</evidence>
<gene>
    <name evidence="3" type="ORF">GOP47_0011087</name>
</gene>
<dbReference type="PANTHER" id="PTHR11247:SF40">
    <property type="entry name" value="LIPID PHOSPHATE PHOSPHATASE EPSILON 1, CHLOROPLASTIC"/>
    <property type="match status" value="1"/>
</dbReference>
<keyword evidence="2" id="KW-0812">Transmembrane</keyword>
<keyword evidence="2" id="KW-1133">Transmembrane helix</keyword>
<dbReference type="GO" id="GO:0006487">
    <property type="term" value="P:protein N-linked glycosylation"/>
    <property type="evidence" value="ECO:0007669"/>
    <property type="project" value="TreeGrafter"/>
</dbReference>
<keyword evidence="4" id="KW-1185">Reference proteome</keyword>
<sequence length="256" mass="28716">MNVHWHKFRTFQPLLLSPAYGHRGLPKAEFRPFTFICSAHRRPVQLWARSRMDRHVDIHATQPPHLSTPRLLQQSLNASSRWVTVAVILAVFVLRHDDQVIWALTGSIMNSLSSKLLKRMFNQQRPLTALGLKADPGMPSSHAQSFGFLGFYAAVAVILWKGFNILGVASASSVLLCCTYLAWLRYAEGLHTLPQVVVGAGFGCCTAAIWIALWHYLVREVVTSSIVYHHLLVGLFALLTIGFIAFGVRKWRFGEA</sequence>
<dbReference type="AlphaFoldDB" id="A0A9D4ZF31"/>
<proteinExistence type="predicted"/>
<dbReference type="GO" id="GO:0008610">
    <property type="term" value="P:lipid biosynthetic process"/>
    <property type="evidence" value="ECO:0007669"/>
    <property type="project" value="TreeGrafter"/>
</dbReference>
<evidence type="ECO:0000313" key="3">
    <source>
        <dbReference type="EMBL" id="KAI5073074.1"/>
    </source>
</evidence>
<accession>A0A9D4ZF31</accession>
<keyword evidence="2" id="KW-0472">Membrane</keyword>
<feature type="transmembrane region" description="Helical" evidence="2">
    <location>
        <begin position="143"/>
        <end position="160"/>
    </location>
</feature>
<feature type="transmembrane region" description="Helical" evidence="2">
    <location>
        <begin position="166"/>
        <end position="184"/>
    </location>
</feature>
<name>A0A9D4ZF31_ADICA</name>
<dbReference type="GO" id="GO:0047874">
    <property type="term" value="F:dolichyldiphosphatase activity"/>
    <property type="evidence" value="ECO:0007669"/>
    <property type="project" value="TreeGrafter"/>
</dbReference>
<feature type="transmembrane region" description="Helical" evidence="2">
    <location>
        <begin position="228"/>
        <end position="248"/>
    </location>
</feature>
<feature type="transmembrane region" description="Helical" evidence="2">
    <location>
        <begin position="196"/>
        <end position="216"/>
    </location>
</feature>
<dbReference type="EMBL" id="JABFUD020000011">
    <property type="protein sequence ID" value="KAI5073074.1"/>
    <property type="molecule type" value="Genomic_DNA"/>
</dbReference>
<reference evidence="3" key="1">
    <citation type="submission" date="2021-01" db="EMBL/GenBank/DDBJ databases">
        <title>Adiantum capillus-veneris genome.</title>
        <authorList>
            <person name="Fang Y."/>
            <person name="Liao Q."/>
        </authorList>
    </citation>
    <scope>NUCLEOTIDE SEQUENCE</scope>
    <source>
        <strain evidence="3">H3</strain>
        <tissue evidence="3">Leaf</tissue>
    </source>
</reference>
<protein>
    <recommendedName>
        <fullName evidence="5">Phosphatidic acid phosphatase type 2/haloperoxidase domain-containing protein</fullName>
    </recommendedName>
</protein>
<evidence type="ECO:0008006" key="5">
    <source>
        <dbReference type="Google" id="ProtNLM"/>
    </source>
</evidence>
<organism evidence="3 4">
    <name type="scientific">Adiantum capillus-veneris</name>
    <name type="common">Maidenhair fern</name>
    <dbReference type="NCBI Taxonomy" id="13818"/>
    <lineage>
        <taxon>Eukaryota</taxon>
        <taxon>Viridiplantae</taxon>
        <taxon>Streptophyta</taxon>
        <taxon>Embryophyta</taxon>
        <taxon>Tracheophyta</taxon>
        <taxon>Polypodiopsida</taxon>
        <taxon>Polypodiidae</taxon>
        <taxon>Polypodiales</taxon>
        <taxon>Pteridineae</taxon>
        <taxon>Pteridaceae</taxon>
        <taxon>Vittarioideae</taxon>
        <taxon>Adiantum</taxon>
    </lineage>
</organism>
<dbReference type="PANTHER" id="PTHR11247">
    <property type="entry name" value="PALMITOYL-PROTEIN THIOESTERASE/DOLICHYLDIPHOSPHATASE 1"/>
    <property type="match status" value="1"/>
</dbReference>
<dbReference type="Proteomes" id="UP000886520">
    <property type="component" value="Chromosome 11"/>
</dbReference>
<dbReference type="SUPFAM" id="SSF48317">
    <property type="entry name" value="Acid phosphatase/Vanadium-dependent haloperoxidase"/>
    <property type="match status" value="1"/>
</dbReference>
<dbReference type="GO" id="GO:0005789">
    <property type="term" value="C:endoplasmic reticulum membrane"/>
    <property type="evidence" value="ECO:0007669"/>
    <property type="project" value="TreeGrafter"/>
</dbReference>
<dbReference type="InterPro" id="IPR036938">
    <property type="entry name" value="PAP2/HPO_sf"/>
</dbReference>
<keyword evidence="1" id="KW-0378">Hydrolase</keyword>
<dbReference type="OrthoDB" id="302705at2759"/>
<comment type="caution">
    <text evidence="3">The sequence shown here is derived from an EMBL/GenBank/DDBJ whole genome shotgun (WGS) entry which is preliminary data.</text>
</comment>
<evidence type="ECO:0000256" key="1">
    <source>
        <dbReference type="ARBA" id="ARBA00022801"/>
    </source>
</evidence>